<sequence length="46" mass="4669">MCKGEEVVLVGGGNSAGQAAVYLAAHAARVTMLVRGAGLPRRCRAT</sequence>
<proteinExistence type="predicted"/>
<keyword evidence="2" id="KW-1185">Reference proteome</keyword>
<dbReference type="InterPro" id="IPR036188">
    <property type="entry name" value="FAD/NAD-bd_sf"/>
</dbReference>
<dbReference type="EMBL" id="CP053418">
    <property type="protein sequence ID" value="QJW83179.1"/>
    <property type="molecule type" value="Genomic_DNA"/>
</dbReference>
<gene>
    <name evidence="1" type="ORF">HK414_08280</name>
</gene>
<organism evidence="1 2">
    <name type="scientific">Ramlibacter terrae</name>
    <dbReference type="NCBI Taxonomy" id="2732511"/>
    <lineage>
        <taxon>Bacteria</taxon>
        <taxon>Pseudomonadati</taxon>
        <taxon>Pseudomonadota</taxon>
        <taxon>Betaproteobacteria</taxon>
        <taxon>Burkholderiales</taxon>
        <taxon>Comamonadaceae</taxon>
        <taxon>Ramlibacter</taxon>
    </lineage>
</organism>
<dbReference type="Gene3D" id="3.50.50.60">
    <property type="entry name" value="FAD/NAD(P)-binding domain"/>
    <property type="match status" value="1"/>
</dbReference>
<accession>A0ABX6P0Y0</accession>
<dbReference type="SUPFAM" id="SSF51905">
    <property type="entry name" value="FAD/NAD(P)-binding domain"/>
    <property type="match status" value="1"/>
</dbReference>
<dbReference type="Proteomes" id="UP000500826">
    <property type="component" value="Chromosome"/>
</dbReference>
<dbReference type="Pfam" id="PF13738">
    <property type="entry name" value="Pyr_redox_3"/>
    <property type="match status" value="1"/>
</dbReference>
<evidence type="ECO:0000313" key="2">
    <source>
        <dbReference type="Proteomes" id="UP000500826"/>
    </source>
</evidence>
<reference evidence="1 2" key="1">
    <citation type="submission" date="2020-05" db="EMBL/GenBank/DDBJ databases">
        <title>Ramlibacter rhizophilus sp. nov., isolated from rhizosphere soil of national flower Mugunghwa from South Korea.</title>
        <authorList>
            <person name="Zheng-Fei Y."/>
            <person name="Huan T."/>
        </authorList>
    </citation>
    <scope>NUCLEOTIDE SEQUENCE [LARGE SCALE GENOMIC DNA]</scope>
    <source>
        <strain evidence="1 2">H242</strain>
    </source>
</reference>
<reference evidence="1 2" key="2">
    <citation type="submission" date="2020-05" db="EMBL/GenBank/DDBJ databases">
        <authorList>
            <person name="Khan S.A."/>
            <person name="Jeon C.O."/>
            <person name="Chun B.H."/>
        </authorList>
    </citation>
    <scope>NUCLEOTIDE SEQUENCE [LARGE SCALE GENOMIC DNA]</scope>
    <source>
        <strain evidence="1 2">H242</strain>
    </source>
</reference>
<name>A0ABX6P0Y0_9BURK</name>
<evidence type="ECO:0000313" key="1">
    <source>
        <dbReference type="EMBL" id="QJW83179.1"/>
    </source>
</evidence>
<protein>
    <submittedName>
        <fullName evidence="1">NAD(P)-binding domain-containing protein</fullName>
    </submittedName>
</protein>